<feature type="domain" description="NERD" evidence="1">
    <location>
        <begin position="159"/>
        <end position="217"/>
    </location>
</feature>
<evidence type="ECO:0000313" key="3">
    <source>
        <dbReference type="Proteomes" id="UP000308530"/>
    </source>
</evidence>
<dbReference type="RefSeq" id="WP_138285492.1">
    <property type="nucleotide sequence ID" value="NZ_CP058350.1"/>
</dbReference>
<sequence length="217" mass="23339">MGMPLSHYLKDFSAPPPQQAPGIDFTFGDANADDPFQMDFQGLPEPDPVDVEAEKQQAYAEGYRAAEEAMREAFEVERQALETAHAAAVAQLETRLRQEAGSLFGEQFDTLGRTISLGVSQHVAEALAPFFEEQVAAKAVSDLAELISGTLAAGEATIITVRGPAGLFEMLCEHLPEQASALRHIEAVDLDLQAEINDAVLVTRLSAFVASLKKVLG</sequence>
<dbReference type="EMBL" id="CP058350">
    <property type="protein sequence ID" value="QLF69373.1"/>
    <property type="molecule type" value="Genomic_DNA"/>
</dbReference>
<accession>A0ABX6QLE5</accession>
<protein>
    <submittedName>
        <fullName evidence="2">GTPase</fullName>
    </submittedName>
</protein>
<evidence type="ECO:0000259" key="1">
    <source>
        <dbReference type="PROSITE" id="PS50965"/>
    </source>
</evidence>
<dbReference type="InterPro" id="IPR011528">
    <property type="entry name" value="NERD"/>
</dbReference>
<gene>
    <name evidence="2" type="ORF">FE840_007360</name>
</gene>
<name>A0ABX6QLE5_9HYPH</name>
<reference evidence="2 3" key="1">
    <citation type="submission" date="2020-06" db="EMBL/GenBank/DDBJ databases">
        <title>Genome sequence of Rhizobium sp strain ADMK78.</title>
        <authorList>
            <person name="Rahi P."/>
        </authorList>
    </citation>
    <scope>NUCLEOTIDE SEQUENCE [LARGE SCALE GENOMIC DNA]</scope>
    <source>
        <strain evidence="2 3">ADMK78</strain>
    </source>
</reference>
<dbReference type="Proteomes" id="UP000308530">
    <property type="component" value="Chromosome"/>
</dbReference>
<organism evidence="2 3">
    <name type="scientific">Peteryoungia desertarenae</name>
    <dbReference type="NCBI Taxonomy" id="1813451"/>
    <lineage>
        <taxon>Bacteria</taxon>
        <taxon>Pseudomonadati</taxon>
        <taxon>Pseudomonadota</taxon>
        <taxon>Alphaproteobacteria</taxon>
        <taxon>Hyphomicrobiales</taxon>
        <taxon>Rhizobiaceae</taxon>
        <taxon>Peteryoungia</taxon>
    </lineage>
</organism>
<dbReference type="PROSITE" id="PS50965">
    <property type="entry name" value="NERD"/>
    <property type="match status" value="1"/>
</dbReference>
<proteinExistence type="predicted"/>
<keyword evidence="3" id="KW-1185">Reference proteome</keyword>
<evidence type="ECO:0000313" key="2">
    <source>
        <dbReference type="EMBL" id="QLF69373.1"/>
    </source>
</evidence>